<proteinExistence type="inferred from homology"/>
<dbReference type="InterPro" id="IPR051309">
    <property type="entry name" value="ABCF_ATPase"/>
</dbReference>
<evidence type="ECO:0000256" key="8">
    <source>
        <dbReference type="ARBA" id="ARBA00022840"/>
    </source>
</evidence>
<name>A0A4S3B398_9ENTE</name>
<keyword evidence="2" id="KW-0963">Cytoplasm</keyword>
<keyword evidence="12" id="KW-0175">Coiled coil</keyword>
<dbReference type="FunFam" id="3.40.50.300:FF:000011">
    <property type="entry name" value="Putative ABC transporter ATP-binding component"/>
    <property type="match status" value="1"/>
</dbReference>
<dbReference type="CDD" id="cd03221">
    <property type="entry name" value="ABCF_EF-3"/>
    <property type="match status" value="2"/>
</dbReference>
<dbReference type="GO" id="GO:0005524">
    <property type="term" value="F:ATP binding"/>
    <property type="evidence" value="ECO:0007669"/>
    <property type="project" value="UniProtKB-KW"/>
</dbReference>
<evidence type="ECO:0000256" key="2">
    <source>
        <dbReference type="ARBA" id="ARBA00022490"/>
    </source>
</evidence>
<comment type="similarity">
    <text evidence="1">Belongs to the ABC transporter superfamily. ABCF family. Translational throttle EttA subfamily.</text>
</comment>
<dbReference type="GO" id="GO:0000049">
    <property type="term" value="F:tRNA binding"/>
    <property type="evidence" value="ECO:0007669"/>
    <property type="project" value="UniProtKB-KW"/>
</dbReference>
<evidence type="ECO:0000256" key="1">
    <source>
        <dbReference type="ARBA" id="ARBA00005868"/>
    </source>
</evidence>
<gene>
    <name evidence="14" type="ORF">ESZ54_05965</name>
</gene>
<keyword evidence="9" id="KW-0810">Translation regulation</keyword>
<protein>
    <submittedName>
        <fullName evidence="14">ABC transporter ATP-binding protein</fullName>
    </submittedName>
</protein>
<dbReference type="GO" id="GO:0006417">
    <property type="term" value="P:regulation of translation"/>
    <property type="evidence" value="ECO:0007669"/>
    <property type="project" value="UniProtKB-KW"/>
</dbReference>
<accession>A0A4S3B398</accession>
<dbReference type="SUPFAM" id="SSF52540">
    <property type="entry name" value="P-loop containing nucleoside triphosphate hydrolases"/>
    <property type="match status" value="2"/>
</dbReference>
<keyword evidence="3" id="KW-0820">tRNA-binding</keyword>
<dbReference type="GO" id="GO:0016887">
    <property type="term" value="F:ATP hydrolysis activity"/>
    <property type="evidence" value="ECO:0007669"/>
    <property type="project" value="InterPro"/>
</dbReference>
<dbReference type="EMBL" id="SDGV01000014">
    <property type="protein sequence ID" value="THB61292.1"/>
    <property type="molecule type" value="Genomic_DNA"/>
</dbReference>
<evidence type="ECO:0000256" key="9">
    <source>
        <dbReference type="ARBA" id="ARBA00022845"/>
    </source>
</evidence>
<keyword evidence="7" id="KW-0378">Hydrolase</keyword>
<dbReference type="AlphaFoldDB" id="A0A4S3B398"/>
<organism evidence="14 15">
    <name type="scientific">Vagococcus silagei</name>
    <dbReference type="NCBI Taxonomy" id="2508885"/>
    <lineage>
        <taxon>Bacteria</taxon>
        <taxon>Bacillati</taxon>
        <taxon>Bacillota</taxon>
        <taxon>Bacilli</taxon>
        <taxon>Lactobacillales</taxon>
        <taxon>Enterococcaceae</taxon>
        <taxon>Vagococcus</taxon>
    </lineage>
</organism>
<dbReference type="Gene3D" id="1.10.287.380">
    <property type="entry name" value="Valyl-tRNA synthetase, C-terminal domain"/>
    <property type="match status" value="1"/>
</dbReference>
<dbReference type="GO" id="GO:0019843">
    <property type="term" value="F:rRNA binding"/>
    <property type="evidence" value="ECO:0007669"/>
    <property type="project" value="UniProtKB-KW"/>
</dbReference>
<evidence type="ECO:0000256" key="11">
    <source>
        <dbReference type="ARBA" id="ARBA00022917"/>
    </source>
</evidence>
<keyword evidence="6" id="KW-0547">Nucleotide-binding</keyword>
<feature type="coiled-coil region" evidence="12">
    <location>
        <begin position="570"/>
        <end position="621"/>
    </location>
</feature>
<evidence type="ECO:0000256" key="12">
    <source>
        <dbReference type="SAM" id="Coils"/>
    </source>
</evidence>
<dbReference type="Pfam" id="PF12848">
    <property type="entry name" value="ABC_tran_Xtn"/>
    <property type="match status" value="1"/>
</dbReference>
<dbReference type="PROSITE" id="PS00211">
    <property type="entry name" value="ABC_TRANSPORTER_1"/>
    <property type="match status" value="1"/>
</dbReference>
<dbReference type="InterPro" id="IPR037118">
    <property type="entry name" value="Val-tRNA_synth_C_sf"/>
</dbReference>
<evidence type="ECO:0000256" key="7">
    <source>
        <dbReference type="ARBA" id="ARBA00022801"/>
    </source>
</evidence>
<evidence type="ECO:0000313" key="14">
    <source>
        <dbReference type="EMBL" id="THB61292.1"/>
    </source>
</evidence>
<evidence type="ECO:0000259" key="13">
    <source>
        <dbReference type="PROSITE" id="PS50893"/>
    </source>
</evidence>
<dbReference type="RefSeq" id="WP_136136756.1">
    <property type="nucleotide sequence ID" value="NZ_SDGV01000014.1"/>
</dbReference>
<keyword evidence="5" id="KW-0677">Repeat</keyword>
<dbReference type="GO" id="GO:0006412">
    <property type="term" value="P:translation"/>
    <property type="evidence" value="ECO:0007669"/>
    <property type="project" value="UniProtKB-KW"/>
</dbReference>
<dbReference type="OrthoDB" id="9760950at2"/>
<dbReference type="InterPro" id="IPR027417">
    <property type="entry name" value="P-loop_NTPase"/>
</dbReference>
<dbReference type="PROSITE" id="PS50893">
    <property type="entry name" value="ABC_TRANSPORTER_2"/>
    <property type="match status" value="2"/>
</dbReference>
<feature type="domain" description="ABC transporter" evidence="13">
    <location>
        <begin position="320"/>
        <end position="546"/>
    </location>
</feature>
<evidence type="ECO:0000256" key="3">
    <source>
        <dbReference type="ARBA" id="ARBA00022555"/>
    </source>
</evidence>
<dbReference type="SMART" id="SM00382">
    <property type="entry name" value="AAA"/>
    <property type="match status" value="2"/>
</dbReference>
<dbReference type="FunFam" id="3.40.50.300:FF:000183">
    <property type="entry name" value="ABC transporter ATP-binding protein yjjK"/>
    <property type="match status" value="1"/>
</dbReference>
<dbReference type="InterPro" id="IPR017871">
    <property type="entry name" value="ABC_transporter-like_CS"/>
</dbReference>
<dbReference type="InterPro" id="IPR003593">
    <property type="entry name" value="AAA+_ATPase"/>
</dbReference>
<reference evidence="14 15" key="1">
    <citation type="submission" date="2019-01" db="EMBL/GenBank/DDBJ databases">
        <title>Vagococcus silagei sp. nov. isolated from brewer's grain.</title>
        <authorList>
            <person name="Guu J.-R."/>
        </authorList>
    </citation>
    <scope>NUCLEOTIDE SEQUENCE [LARGE SCALE GENOMIC DNA]</scope>
    <source>
        <strain evidence="14 15">2B-2</strain>
    </source>
</reference>
<dbReference type="GO" id="GO:0003677">
    <property type="term" value="F:DNA binding"/>
    <property type="evidence" value="ECO:0007669"/>
    <property type="project" value="InterPro"/>
</dbReference>
<keyword evidence="8 14" id="KW-0067">ATP-binding</keyword>
<keyword evidence="10" id="KW-0694">RNA-binding</keyword>
<dbReference type="Pfam" id="PF16326">
    <property type="entry name" value="ABC_tran_CTD"/>
    <property type="match status" value="1"/>
</dbReference>
<dbReference type="Proteomes" id="UP000310506">
    <property type="component" value="Unassembled WGS sequence"/>
</dbReference>
<evidence type="ECO:0000256" key="5">
    <source>
        <dbReference type="ARBA" id="ARBA00022737"/>
    </source>
</evidence>
<dbReference type="InterPro" id="IPR032781">
    <property type="entry name" value="ABC_tran_Xtn"/>
</dbReference>
<dbReference type="PANTHER" id="PTHR42855:SF1">
    <property type="entry name" value="ABC TRANSPORTER DOMAIN-CONTAINING PROTEIN"/>
    <property type="match status" value="1"/>
</dbReference>
<feature type="domain" description="ABC transporter" evidence="13">
    <location>
        <begin position="4"/>
        <end position="255"/>
    </location>
</feature>
<keyword evidence="15" id="KW-1185">Reference proteome</keyword>
<dbReference type="Gene3D" id="3.40.50.300">
    <property type="entry name" value="P-loop containing nucleotide triphosphate hydrolases"/>
    <property type="match status" value="2"/>
</dbReference>
<sequence length="631" mass="72083">MKILRADHLTKSYGEKVLLDDVSFLVREKERIGLIGINGTGKSTLMSILAKTDQPENGTLDHPTDYSISYLSQYTDFEDDWSVMDVVFAGDSPIMRAVKGYELALTNLALDGENETFQKAYTKAEEKMNQEDAWIADTNAKTILSKLGVLFLDKKVSELSGGQKKRLGLAQVLIQEPDLLLLDEPTNHLDYKSIEWLENYLKQYRGALVVTTHDRYFLDRVTNRMMELSNGHLSEYDGNYEAYLVQRAERDEIEKSQEHKNKQLFKQELAWMRAGVKARGTKQQARIDRFTDLKEKVSQASDTDSFQITTGSTRLGKKVIEIENANYTIENQIILNDFNLLIQGQERLGITGENGTGKSTLLNLIAGRMSLDSGTLSLGETVKLGYYTQENEGMDESKRMIQYLQEKAEEVKQSDGTVISVTEMLERFLFPRHMHGTSISKLSGGEKRRLYLLNILIQQPNVLLLDEPTNDLDIETLTILEDYLETFPGAVITVSHDRYFLDKTMSKIMIFEGNGEMELYYGLMSEYLLTKKEADEAVSTPIPSAIKEVKAEEIQEKVKKKLTYQEKIEWESIETDIEKLENKCEEINDSMLANANDAGKLQDLQKELTLTETQLEEKMERWEYLSEFSES</sequence>
<evidence type="ECO:0000256" key="4">
    <source>
        <dbReference type="ARBA" id="ARBA00022730"/>
    </source>
</evidence>
<evidence type="ECO:0000313" key="15">
    <source>
        <dbReference type="Proteomes" id="UP000310506"/>
    </source>
</evidence>
<evidence type="ECO:0000256" key="10">
    <source>
        <dbReference type="ARBA" id="ARBA00022884"/>
    </source>
</evidence>
<keyword evidence="11" id="KW-0648">Protein biosynthesis</keyword>
<keyword evidence="4" id="KW-0699">rRNA-binding</keyword>
<evidence type="ECO:0000256" key="6">
    <source>
        <dbReference type="ARBA" id="ARBA00022741"/>
    </source>
</evidence>
<dbReference type="InterPro" id="IPR032524">
    <property type="entry name" value="ABC_tran_C"/>
</dbReference>
<dbReference type="Pfam" id="PF00005">
    <property type="entry name" value="ABC_tran"/>
    <property type="match status" value="2"/>
</dbReference>
<dbReference type="PANTHER" id="PTHR42855">
    <property type="entry name" value="ABC TRANSPORTER ATP-BINDING SUBUNIT"/>
    <property type="match status" value="1"/>
</dbReference>
<comment type="caution">
    <text evidence="14">The sequence shown here is derived from an EMBL/GenBank/DDBJ whole genome shotgun (WGS) entry which is preliminary data.</text>
</comment>
<dbReference type="InterPro" id="IPR003439">
    <property type="entry name" value="ABC_transporter-like_ATP-bd"/>
</dbReference>